<feature type="transmembrane region" description="Helical" evidence="1">
    <location>
        <begin position="99"/>
        <end position="121"/>
    </location>
</feature>
<accession>A0AAV3TZN1</accession>
<gene>
    <name evidence="2" type="ORF">GCM10025791_11440</name>
</gene>
<keyword evidence="3" id="KW-1185">Reference proteome</keyword>
<protein>
    <submittedName>
        <fullName evidence="2">Uncharacterized protein</fullName>
    </submittedName>
</protein>
<reference evidence="3" key="1">
    <citation type="journal article" date="2019" name="Int. J. Syst. Evol. Microbiol.">
        <title>The Global Catalogue of Microorganisms (GCM) 10K type strain sequencing project: providing services to taxonomists for standard genome sequencing and annotation.</title>
        <authorList>
            <consortium name="The Broad Institute Genomics Platform"/>
            <consortium name="The Broad Institute Genome Sequencing Center for Infectious Disease"/>
            <person name="Wu L."/>
            <person name="Ma J."/>
        </authorList>
    </citation>
    <scope>NUCLEOTIDE SEQUENCE [LARGE SCALE GENOMIC DNA]</scope>
    <source>
        <strain evidence="3">JCM 19134</strain>
    </source>
</reference>
<evidence type="ECO:0000313" key="3">
    <source>
        <dbReference type="Proteomes" id="UP001409585"/>
    </source>
</evidence>
<organism evidence="2 3">
    <name type="scientific">Halioxenophilus aromaticivorans</name>
    <dbReference type="NCBI Taxonomy" id="1306992"/>
    <lineage>
        <taxon>Bacteria</taxon>
        <taxon>Pseudomonadati</taxon>
        <taxon>Pseudomonadota</taxon>
        <taxon>Gammaproteobacteria</taxon>
        <taxon>Alteromonadales</taxon>
        <taxon>Alteromonadaceae</taxon>
        <taxon>Halioxenophilus</taxon>
    </lineage>
</organism>
<sequence length="131" mass="15143">MPQAVFNIPFFVAMVFTVATFTMFLSFLVLRFTLTRNIKKTATADPDGWFDDDHYLGIMNTAFLMWACAAPAVKTWKNYDRNMPTNIDVRANAKPLEIVFSYMLAFSVGTLVICAIIYYLTDFFGWIDWEF</sequence>
<keyword evidence="1" id="KW-0472">Membrane</keyword>
<evidence type="ECO:0000256" key="1">
    <source>
        <dbReference type="SAM" id="Phobius"/>
    </source>
</evidence>
<feature type="transmembrane region" description="Helical" evidence="1">
    <location>
        <begin position="6"/>
        <end position="30"/>
    </location>
</feature>
<dbReference type="EMBL" id="BAABLX010000007">
    <property type="protein sequence ID" value="GAA4935613.1"/>
    <property type="molecule type" value="Genomic_DNA"/>
</dbReference>
<keyword evidence="1" id="KW-1133">Transmembrane helix</keyword>
<evidence type="ECO:0000313" key="2">
    <source>
        <dbReference type="EMBL" id="GAA4935613.1"/>
    </source>
</evidence>
<comment type="caution">
    <text evidence="2">The sequence shown here is derived from an EMBL/GenBank/DDBJ whole genome shotgun (WGS) entry which is preliminary data.</text>
</comment>
<name>A0AAV3TZN1_9ALTE</name>
<proteinExistence type="predicted"/>
<dbReference type="Proteomes" id="UP001409585">
    <property type="component" value="Unassembled WGS sequence"/>
</dbReference>
<keyword evidence="1" id="KW-0812">Transmembrane</keyword>
<dbReference type="RefSeq" id="WP_345418418.1">
    <property type="nucleotide sequence ID" value="NZ_AP031496.1"/>
</dbReference>
<dbReference type="AlphaFoldDB" id="A0AAV3TZN1"/>